<evidence type="ECO:0000313" key="1">
    <source>
        <dbReference type="EMBL" id="MFD2572966.1"/>
    </source>
</evidence>
<organism evidence="1 2">
    <name type="scientific">Spirosoma soli</name>
    <dbReference type="NCBI Taxonomy" id="1770529"/>
    <lineage>
        <taxon>Bacteria</taxon>
        <taxon>Pseudomonadati</taxon>
        <taxon>Bacteroidota</taxon>
        <taxon>Cytophagia</taxon>
        <taxon>Cytophagales</taxon>
        <taxon>Cytophagaceae</taxon>
        <taxon>Spirosoma</taxon>
    </lineage>
</organism>
<dbReference type="EMBL" id="JBHULN010000014">
    <property type="protein sequence ID" value="MFD2572966.1"/>
    <property type="molecule type" value="Genomic_DNA"/>
</dbReference>
<dbReference type="RefSeq" id="WP_381525561.1">
    <property type="nucleotide sequence ID" value="NZ_JBHULN010000014.1"/>
</dbReference>
<dbReference type="Proteomes" id="UP001597469">
    <property type="component" value="Unassembled WGS sequence"/>
</dbReference>
<proteinExistence type="predicted"/>
<comment type="caution">
    <text evidence="1">The sequence shown here is derived from an EMBL/GenBank/DDBJ whole genome shotgun (WGS) entry which is preliminary data.</text>
</comment>
<name>A0ABW5M986_9BACT</name>
<reference evidence="2" key="1">
    <citation type="journal article" date="2019" name="Int. J. Syst. Evol. Microbiol.">
        <title>The Global Catalogue of Microorganisms (GCM) 10K type strain sequencing project: providing services to taxonomists for standard genome sequencing and annotation.</title>
        <authorList>
            <consortium name="The Broad Institute Genomics Platform"/>
            <consortium name="The Broad Institute Genome Sequencing Center for Infectious Disease"/>
            <person name="Wu L."/>
            <person name="Ma J."/>
        </authorList>
    </citation>
    <scope>NUCLEOTIDE SEQUENCE [LARGE SCALE GENOMIC DNA]</scope>
    <source>
        <strain evidence="2">KCTC 42805</strain>
    </source>
</reference>
<keyword evidence="2" id="KW-1185">Reference proteome</keyword>
<sequence>MTIKKLVESVKEEVEALKGHQTKDKRFQSEYTYPDEQTARQAFERATEKLFAVNVWSNLTGLTATFLVHDQAGNPKTSPPLAVGDYLRIDLPGPLPQNWVRVVQINQGEEAAEFTVEPSEKPLDNTSGHYVEHFFTAEATSTFRVERQGTRLVASEIGRNERVNNDETSAGQRTVVNTLIAAGGWAVFQETQWKKLTDYLVDGKPLAP</sequence>
<gene>
    <name evidence="1" type="ORF">ACFSUS_20150</name>
</gene>
<evidence type="ECO:0000313" key="2">
    <source>
        <dbReference type="Proteomes" id="UP001597469"/>
    </source>
</evidence>
<accession>A0ABW5M986</accession>
<protein>
    <submittedName>
        <fullName evidence="1">Uncharacterized protein</fullName>
    </submittedName>
</protein>